<gene>
    <name evidence="3" type="ORF">CERSUDRAFT_95506</name>
</gene>
<dbReference type="HOGENOM" id="CLU_655518_0_0_1"/>
<dbReference type="PROSITE" id="PS00028">
    <property type="entry name" value="ZINC_FINGER_C2H2_1"/>
    <property type="match status" value="1"/>
</dbReference>
<feature type="domain" description="C2H2-type" evidence="2">
    <location>
        <begin position="248"/>
        <end position="270"/>
    </location>
</feature>
<protein>
    <recommendedName>
        <fullName evidence="2">C2H2-type domain-containing protein</fullName>
    </recommendedName>
</protein>
<name>M2RCL6_CERS8</name>
<feature type="region of interest" description="Disordered" evidence="1">
    <location>
        <begin position="355"/>
        <end position="419"/>
    </location>
</feature>
<accession>M2RCL6</accession>
<dbReference type="EMBL" id="KB445798">
    <property type="protein sequence ID" value="EMD36157.1"/>
    <property type="molecule type" value="Genomic_DNA"/>
</dbReference>
<dbReference type="SMART" id="SM00355">
    <property type="entry name" value="ZnF_C2H2"/>
    <property type="match status" value="2"/>
</dbReference>
<organism evidence="3 4">
    <name type="scientific">Ceriporiopsis subvermispora (strain B)</name>
    <name type="common">White-rot fungus</name>
    <name type="synonym">Gelatoporia subvermispora</name>
    <dbReference type="NCBI Taxonomy" id="914234"/>
    <lineage>
        <taxon>Eukaryota</taxon>
        <taxon>Fungi</taxon>
        <taxon>Dikarya</taxon>
        <taxon>Basidiomycota</taxon>
        <taxon>Agaricomycotina</taxon>
        <taxon>Agaricomycetes</taxon>
        <taxon>Polyporales</taxon>
        <taxon>Gelatoporiaceae</taxon>
        <taxon>Gelatoporia</taxon>
    </lineage>
</organism>
<evidence type="ECO:0000313" key="4">
    <source>
        <dbReference type="Proteomes" id="UP000016930"/>
    </source>
</evidence>
<dbReference type="AlphaFoldDB" id="M2RCL6"/>
<feature type="compositionally biased region" description="Polar residues" evidence="1">
    <location>
        <begin position="114"/>
        <end position="123"/>
    </location>
</feature>
<feature type="compositionally biased region" description="Polar residues" evidence="1">
    <location>
        <begin position="402"/>
        <end position="419"/>
    </location>
</feature>
<keyword evidence="4" id="KW-1185">Reference proteome</keyword>
<evidence type="ECO:0000259" key="2">
    <source>
        <dbReference type="PROSITE" id="PS00028"/>
    </source>
</evidence>
<reference evidence="3 4" key="1">
    <citation type="journal article" date="2012" name="Proc. Natl. Acad. Sci. U.S.A.">
        <title>Comparative genomics of Ceriporiopsis subvermispora and Phanerochaete chrysosporium provide insight into selective ligninolysis.</title>
        <authorList>
            <person name="Fernandez-Fueyo E."/>
            <person name="Ruiz-Duenas F.J."/>
            <person name="Ferreira P."/>
            <person name="Floudas D."/>
            <person name="Hibbett D.S."/>
            <person name="Canessa P."/>
            <person name="Larrondo L.F."/>
            <person name="James T.Y."/>
            <person name="Seelenfreund D."/>
            <person name="Lobos S."/>
            <person name="Polanco R."/>
            <person name="Tello M."/>
            <person name="Honda Y."/>
            <person name="Watanabe T."/>
            <person name="Watanabe T."/>
            <person name="Ryu J.S."/>
            <person name="Kubicek C.P."/>
            <person name="Schmoll M."/>
            <person name="Gaskell J."/>
            <person name="Hammel K.E."/>
            <person name="St John F.J."/>
            <person name="Vanden Wymelenberg A."/>
            <person name="Sabat G."/>
            <person name="Splinter BonDurant S."/>
            <person name="Syed K."/>
            <person name="Yadav J.S."/>
            <person name="Doddapaneni H."/>
            <person name="Subramanian V."/>
            <person name="Lavin J.L."/>
            <person name="Oguiza J.A."/>
            <person name="Perez G."/>
            <person name="Pisabarro A.G."/>
            <person name="Ramirez L."/>
            <person name="Santoyo F."/>
            <person name="Master E."/>
            <person name="Coutinho P.M."/>
            <person name="Henrissat B."/>
            <person name="Lombard V."/>
            <person name="Magnuson J.K."/>
            <person name="Kuees U."/>
            <person name="Hori C."/>
            <person name="Igarashi K."/>
            <person name="Samejima M."/>
            <person name="Held B.W."/>
            <person name="Barry K.W."/>
            <person name="LaButti K.M."/>
            <person name="Lapidus A."/>
            <person name="Lindquist E.A."/>
            <person name="Lucas S.M."/>
            <person name="Riley R."/>
            <person name="Salamov A.A."/>
            <person name="Hoffmeister D."/>
            <person name="Schwenk D."/>
            <person name="Hadar Y."/>
            <person name="Yarden O."/>
            <person name="de Vries R.P."/>
            <person name="Wiebenga A."/>
            <person name="Stenlid J."/>
            <person name="Eastwood D."/>
            <person name="Grigoriev I.V."/>
            <person name="Berka R.M."/>
            <person name="Blanchette R.A."/>
            <person name="Kersten P."/>
            <person name="Martinez A.T."/>
            <person name="Vicuna R."/>
            <person name="Cullen D."/>
        </authorList>
    </citation>
    <scope>NUCLEOTIDE SEQUENCE [LARGE SCALE GENOMIC DNA]</scope>
    <source>
        <strain evidence="3 4">B</strain>
    </source>
</reference>
<evidence type="ECO:0000256" key="1">
    <source>
        <dbReference type="SAM" id="MobiDB-lite"/>
    </source>
</evidence>
<evidence type="ECO:0000313" key="3">
    <source>
        <dbReference type="EMBL" id="EMD36157.1"/>
    </source>
</evidence>
<feature type="compositionally biased region" description="Basic and acidic residues" evidence="1">
    <location>
        <begin position="124"/>
        <end position="134"/>
    </location>
</feature>
<feature type="region of interest" description="Disordered" evidence="1">
    <location>
        <begin position="107"/>
        <end position="136"/>
    </location>
</feature>
<dbReference type="Proteomes" id="UP000016930">
    <property type="component" value="Unassembled WGS sequence"/>
</dbReference>
<sequence>MAQTAVDQIFEPPIDYEQLAQAVQNEIALRFSSQRSSEESAWSSYEDTLLDCYFDLPEVEPLDPSTAFPEFYDSGDHLSPIPSSAELTPPAPLPFALVSNFHDDSGTAELPVEASTTPDLSDSTSHESRNEEPQLKPSMLQLDEGFLISLILNAFVVDSIKSSPLVSTASTLRHRCGHCEYFWLAQKYLDSVPNADQIEIHPPTFPPFFPQQLFSRGSNPADVPPCPHANPCPCNKDHYHDPDCIVRCLWKGCGKMFVGAAETLAHLRGHWPKGEAKCQWEGCPKAMGRPAFRRHLANTHVRYLTEQCQLEWCDGTTRVDMKGKRHARCAKALAFLDEGITPQKVKKWWDVEPKTKEAETGKKLKGSCEKEGVGEARAPPAKRARAHDNDDVPRQAKRARTGSATTNLRRSSRIRTQTY</sequence>
<feature type="compositionally biased region" description="Basic and acidic residues" evidence="1">
    <location>
        <begin position="355"/>
        <end position="374"/>
    </location>
</feature>
<proteinExistence type="predicted"/>
<dbReference type="InterPro" id="IPR013087">
    <property type="entry name" value="Znf_C2H2_type"/>
</dbReference>